<evidence type="ECO:0000313" key="1">
    <source>
        <dbReference type="EMBL" id="KHE93294.1"/>
    </source>
</evidence>
<gene>
    <name evidence="1" type="ORF">SCABRO_00939</name>
</gene>
<protein>
    <submittedName>
        <fullName evidence="1">Uncharacterized protein</fullName>
    </submittedName>
</protein>
<proteinExistence type="predicted"/>
<dbReference type="Proteomes" id="UP000030652">
    <property type="component" value="Unassembled WGS sequence"/>
</dbReference>
<comment type="caution">
    <text evidence="1">The sequence shown here is derived from an EMBL/GenBank/DDBJ whole genome shotgun (WGS) entry which is preliminary data.</text>
</comment>
<dbReference type="AlphaFoldDB" id="A0A0B0EL29"/>
<dbReference type="EMBL" id="JRYO01000063">
    <property type="protein sequence ID" value="KHE93294.1"/>
    <property type="molecule type" value="Genomic_DNA"/>
</dbReference>
<name>A0A0B0EL29_9BACT</name>
<evidence type="ECO:0000313" key="2">
    <source>
        <dbReference type="Proteomes" id="UP000030652"/>
    </source>
</evidence>
<organism evidence="1 2">
    <name type="scientific">Candidatus Scalindua brodae</name>
    <dbReference type="NCBI Taxonomy" id="237368"/>
    <lineage>
        <taxon>Bacteria</taxon>
        <taxon>Pseudomonadati</taxon>
        <taxon>Planctomycetota</taxon>
        <taxon>Candidatus Brocadiia</taxon>
        <taxon>Candidatus Brocadiales</taxon>
        <taxon>Candidatus Scalinduaceae</taxon>
        <taxon>Candidatus Scalindua</taxon>
    </lineage>
</organism>
<sequence length="76" mass="8605">MPEEDPTEELEEIIELYQNKQIPQEAFDWANGALETTEGILETIESMDANGHDVPTPAQEEALENIYVAACNWLKK</sequence>
<accession>A0A0B0EL29</accession>
<reference evidence="1 2" key="1">
    <citation type="submission" date="2014-10" db="EMBL/GenBank/DDBJ databases">
        <title>Draft genome of anammox bacterium scalindua brodae, obtained using differential coverage binning of sequence data from two enrichment reactors.</title>
        <authorList>
            <person name="Speth D.R."/>
            <person name="Russ L."/>
            <person name="Kartal B."/>
            <person name="Op den Camp H.J."/>
            <person name="Dutilh B.E."/>
            <person name="Jetten M.S."/>
        </authorList>
    </citation>
    <scope>NUCLEOTIDE SEQUENCE [LARGE SCALE GENOMIC DNA]</scope>
    <source>
        <strain evidence="1">RU1</strain>
    </source>
</reference>